<dbReference type="RefSeq" id="WP_113953925.1">
    <property type="nucleotide sequence ID" value="NZ_QNRT01000002.1"/>
</dbReference>
<evidence type="ECO:0000313" key="2">
    <source>
        <dbReference type="Proteomes" id="UP000253083"/>
    </source>
</evidence>
<dbReference type="InterPro" id="IPR011050">
    <property type="entry name" value="Pectin_lyase_fold/virulence"/>
</dbReference>
<comment type="caution">
    <text evidence="1">The sequence shown here is derived from an EMBL/GenBank/DDBJ whole genome shotgun (WGS) entry which is preliminary data.</text>
</comment>
<evidence type="ECO:0000313" key="1">
    <source>
        <dbReference type="EMBL" id="RBP51128.1"/>
    </source>
</evidence>
<sequence>MLNRTCLKGFNSSTSITSAGFEFTKLTSTRAAFTKVALAVSLATSGPLSAATISVSGACTLKNAIISANQNSPIGGCSAGSGADTIFLPSGTLTYSNAEPGVDISGGSALPVVDSQITIQGSNSSLARSASLTTPDFRLLTVGSAGNLTINDVEIVNGMAPSGGGILCTQATLTVSNSNLQRNSSSIQGGAIASDNCSLTVNGLSSFSNNVSNTGGAIFALTSSVSLSNSDISANQAETGGGVAVEYCVTTISDVQINDNSASNAGALALIDSVSSYISDSEFTGNQADESGGAVGVSFGVVTIKQTTMSGNEAGFDGGAISTQDADLTLSNSQLSENSVMTGGGGGIYSLSNITHIDSSSVTFNSASTGGGVDGRNSTLTLSNSTLNSNDASSGGAIYSGYSELSLSDNNVANNHALVAGGAVYVANNGHATRLSNNLINLNSTDGYGGGMVVAASSDVVMTRDRIMSNAADQAGGLLIVSNSSVTLRDASVQSNSAINSSGGVSIDGSELTIERSTISENSSNVAAGISATNGSAMKLLNSTVSLNTAGFSIGGIQLSNSNASLVHATVFQNSGGSDASGIYWGGASSSVSLLNSIIALNGVSDCNVPADTGLQGNWFSDSSCSGDADGDPLLAPLANNGGPTETHALVATSGAIDLALTSFCKVPIGKVDQRGYQRDGACDSGAYEFGASDITYYVIPLPSGDTVVIPL</sequence>
<reference evidence="1 2" key="1">
    <citation type="submission" date="2018-06" db="EMBL/GenBank/DDBJ databases">
        <title>Genomic Encyclopedia of Type Strains, Phase IV (KMG-IV): sequencing the most valuable type-strain genomes for metagenomic binning, comparative biology and taxonomic classification.</title>
        <authorList>
            <person name="Goeker M."/>
        </authorList>
    </citation>
    <scope>NUCLEOTIDE SEQUENCE [LARGE SCALE GENOMIC DNA]</scope>
    <source>
        <strain evidence="1 2">DSM 24032</strain>
    </source>
</reference>
<dbReference type="InterPro" id="IPR059226">
    <property type="entry name" value="Choice_anch_Q_dom"/>
</dbReference>
<dbReference type="Proteomes" id="UP000253083">
    <property type="component" value="Unassembled WGS sequence"/>
</dbReference>
<dbReference type="EMBL" id="QNRT01000002">
    <property type="protein sequence ID" value="RBP51128.1"/>
    <property type="molecule type" value="Genomic_DNA"/>
</dbReference>
<dbReference type="PANTHER" id="PTHR11319">
    <property type="entry name" value="G PROTEIN-COUPLED RECEPTOR-RELATED"/>
    <property type="match status" value="1"/>
</dbReference>
<dbReference type="NCBIfam" id="NF041518">
    <property type="entry name" value="choice_anch_Q"/>
    <property type="match status" value="1"/>
</dbReference>
<dbReference type="SUPFAM" id="SSF51126">
    <property type="entry name" value="Pectin lyase-like"/>
    <property type="match status" value="3"/>
</dbReference>
<name>A0A395JNF5_9GAMM</name>
<dbReference type="SMART" id="SM00710">
    <property type="entry name" value="PbH1"/>
    <property type="match status" value="10"/>
</dbReference>
<dbReference type="InterPro" id="IPR006626">
    <property type="entry name" value="PbH1"/>
</dbReference>
<keyword evidence="2" id="KW-1185">Reference proteome</keyword>
<dbReference type="InParanoid" id="A0A395JNF5"/>
<dbReference type="AlphaFoldDB" id="A0A395JNF5"/>
<protein>
    <submittedName>
        <fullName evidence="1">Putative outer membrane repeat protein</fullName>
    </submittedName>
</protein>
<dbReference type="PANTHER" id="PTHR11319:SF35">
    <property type="entry name" value="OUTER MEMBRANE PROTEIN PMPC-RELATED"/>
    <property type="match status" value="1"/>
</dbReference>
<proteinExistence type="predicted"/>
<accession>A0A395JNF5</accession>
<dbReference type="OrthoDB" id="6057622at2"/>
<organism evidence="1 2">
    <name type="scientific">Arenicella xantha</name>
    <dbReference type="NCBI Taxonomy" id="644221"/>
    <lineage>
        <taxon>Bacteria</taxon>
        <taxon>Pseudomonadati</taxon>
        <taxon>Pseudomonadota</taxon>
        <taxon>Gammaproteobacteria</taxon>
        <taxon>Arenicellales</taxon>
        <taxon>Arenicellaceae</taxon>
        <taxon>Arenicella</taxon>
    </lineage>
</organism>
<gene>
    <name evidence="1" type="ORF">DFR28_102547</name>
</gene>